<dbReference type="GO" id="GO:0003677">
    <property type="term" value="F:DNA binding"/>
    <property type="evidence" value="ECO:0007669"/>
    <property type="project" value="UniProtKB-KW"/>
</dbReference>
<dbReference type="SUPFAM" id="SSF47598">
    <property type="entry name" value="Ribbon-helix-helix"/>
    <property type="match status" value="1"/>
</dbReference>
<dbReference type="EMBL" id="SPQT01000029">
    <property type="protein sequence ID" value="TFV41367.1"/>
    <property type="molecule type" value="Genomic_DNA"/>
</dbReference>
<keyword evidence="2" id="KW-0238">DNA-binding</keyword>
<feature type="domain" description="Arc-like DNA binding" evidence="1">
    <location>
        <begin position="11"/>
        <end position="41"/>
    </location>
</feature>
<dbReference type="Pfam" id="PF03869">
    <property type="entry name" value="Arc"/>
    <property type="match status" value="1"/>
</dbReference>
<comment type="caution">
    <text evidence="2">The sequence shown here is derived from an EMBL/GenBank/DDBJ whole genome shotgun (WGS) entry which is preliminary data.</text>
</comment>
<dbReference type="Gene3D" id="1.10.1220.10">
    <property type="entry name" value="Met repressor-like"/>
    <property type="match status" value="1"/>
</dbReference>
<dbReference type="AlphaFoldDB" id="A0A4Y9LFE2"/>
<evidence type="ECO:0000313" key="2">
    <source>
        <dbReference type="EMBL" id="TFV41367.1"/>
    </source>
</evidence>
<accession>A0A4Y9LFE2</accession>
<dbReference type="GO" id="GO:0006355">
    <property type="term" value="P:regulation of DNA-templated transcription"/>
    <property type="evidence" value="ECO:0007669"/>
    <property type="project" value="InterPro"/>
</dbReference>
<dbReference type="InterPro" id="IPR005569">
    <property type="entry name" value="Arc_DNA-bd_dom"/>
</dbReference>
<dbReference type="Proteomes" id="UP000297966">
    <property type="component" value="Unassembled WGS sequence"/>
</dbReference>
<reference evidence="2 3" key="1">
    <citation type="submission" date="2019-03" db="EMBL/GenBank/DDBJ databases">
        <title>Bradyrhizobium diversity isolated from nodules of Chamaecrista fasciculata.</title>
        <authorList>
            <person name="Klepa M.S."/>
            <person name="Urquiaga M.O."/>
            <person name="Hungria M."/>
            <person name="Delamuta J.R."/>
        </authorList>
    </citation>
    <scope>NUCLEOTIDE SEQUENCE [LARGE SCALE GENOMIC DNA]</scope>
    <source>
        <strain evidence="2 3">CNPSo 3448</strain>
    </source>
</reference>
<dbReference type="OrthoDB" id="7924582at2"/>
<dbReference type="InterPro" id="IPR010985">
    <property type="entry name" value="Ribbon_hlx_hlx"/>
</dbReference>
<gene>
    <name evidence="2" type="ORF">E4K65_36360</name>
</gene>
<name>A0A4Y9LFE2_9BRAD</name>
<evidence type="ECO:0000313" key="3">
    <source>
        <dbReference type="Proteomes" id="UP000297966"/>
    </source>
</evidence>
<dbReference type="InterPro" id="IPR013321">
    <property type="entry name" value="Arc_rbn_hlx_hlx"/>
</dbReference>
<organism evidence="2 3">
    <name type="scientific">Bradyrhizobium niftali</name>
    <dbReference type="NCBI Taxonomy" id="2560055"/>
    <lineage>
        <taxon>Bacteria</taxon>
        <taxon>Pseudomonadati</taxon>
        <taxon>Pseudomonadota</taxon>
        <taxon>Alphaproteobacteria</taxon>
        <taxon>Hyphomicrobiales</taxon>
        <taxon>Nitrobacteraceae</taxon>
        <taxon>Bradyrhizobium</taxon>
    </lineage>
</organism>
<dbReference type="RefSeq" id="WP_135178192.1">
    <property type="nucleotide sequence ID" value="NZ_SPQT01000029.1"/>
</dbReference>
<protein>
    <submittedName>
        <fullName evidence="2">Arc family DNA-binding protein</fullName>
    </submittedName>
</protein>
<proteinExistence type="predicted"/>
<keyword evidence="3" id="KW-1185">Reference proteome</keyword>
<evidence type="ECO:0000259" key="1">
    <source>
        <dbReference type="Pfam" id="PF03869"/>
    </source>
</evidence>
<sequence length="53" mass="6232">MSQLEFERQLVRLPADVKQFIREQAARNCSSQNSEIVRAVRARMEAEQERAVR</sequence>